<feature type="non-terminal residue" evidence="2">
    <location>
        <position position="1"/>
    </location>
</feature>
<dbReference type="EMBL" id="KQ434995">
    <property type="protein sequence ID" value="KZC13214.1"/>
    <property type="molecule type" value="Genomic_DNA"/>
</dbReference>
<dbReference type="AlphaFoldDB" id="A0A154PP34"/>
<dbReference type="Pfam" id="PF13650">
    <property type="entry name" value="Asp_protease_2"/>
    <property type="match status" value="1"/>
</dbReference>
<evidence type="ECO:0000256" key="1">
    <source>
        <dbReference type="SAM" id="MobiDB-lite"/>
    </source>
</evidence>
<dbReference type="InterPro" id="IPR021109">
    <property type="entry name" value="Peptidase_aspartic_dom_sf"/>
</dbReference>
<dbReference type="Gene3D" id="2.40.70.10">
    <property type="entry name" value="Acid Proteases"/>
    <property type="match status" value="1"/>
</dbReference>
<evidence type="ECO:0000313" key="3">
    <source>
        <dbReference type="Proteomes" id="UP000076502"/>
    </source>
</evidence>
<feature type="region of interest" description="Disordered" evidence="1">
    <location>
        <begin position="154"/>
        <end position="175"/>
    </location>
</feature>
<dbReference type="PANTHER" id="PTHR47331">
    <property type="entry name" value="PHD-TYPE DOMAIN-CONTAINING PROTEIN"/>
    <property type="match status" value="1"/>
</dbReference>
<accession>A0A154PP34</accession>
<proteinExistence type="predicted"/>
<keyword evidence="3" id="KW-1185">Reference proteome</keyword>
<dbReference type="PANTHER" id="PTHR47331:SF5">
    <property type="entry name" value="RIBONUCLEASE H"/>
    <property type="match status" value="1"/>
</dbReference>
<reference evidence="2 3" key="1">
    <citation type="submission" date="2015-07" db="EMBL/GenBank/DDBJ databases">
        <title>The genome of Dufourea novaeangliae.</title>
        <authorList>
            <person name="Pan H."/>
            <person name="Kapheim K."/>
        </authorList>
    </citation>
    <scope>NUCLEOTIDE SEQUENCE [LARGE SCALE GENOMIC DNA]</scope>
    <source>
        <strain evidence="2">0120121106</strain>
        <tissue evidence="2">Whole body</tissue>
    </source>
</reference>
<dbReference type="Proteomes" id="UP000076502">
    <property type="component" value="Unassembled WGS sequence"/>
</dbReference>
<dbReference type="STRING" id="178035.A0A154PP34"/>
<dbReference type="OrthoDB" id="5920040at2759"/>
<protein>
    <submittedName>
        <fullName evidence="2">Uncharacterized protein</fullName>
    </submittedName>
</protein>
<dbReference type="CDD" id="cd00303">
    <property type="entry name" value="retropepsin_like"/>
    <property type="match status" value="1"/>
</dbReference>
<name>A0A154PP34_DUFNO</name>
<organism evidence="2 3">
    <name type="scientific">Dufourea novaeangliae</name>
    <name type="common">Sweat bee</name>
    <dbReference type="NCBI Taxonomy" id="178035"/>
    <lineage>
        <taxon>Eukaryota</taxon>
        <taxon>Metazoa</taxon>
        <taxon>Ecdysozoa</taxon>
        <taxon>Arthropoda</taxon>
        <taxon>Hexapoda</taxon>
        <taxon>Insecta</taxon>
        <taxon>Pterygota</taxon>
        <taxon>Neoptera</taxon>
        <taxon>Endopterygota</taxon>
        <taxon>Hymenoptera</taxon>
        <taxon>Apocrita</taxon>
        <taxon>Aculeata</taxon>
        <taxon>Apoidea</taxon>
        <taxon>Anthophila</taxon>
        <taxon>Halictidae</taxon>
        <taxon>Rophitinae</taxon>
        <taxon>Dufourea</taxon>
    </lineage>
</organism>
<sequence length="484" mass="54806">FRSAIHENSSLRETQKLSYLRSCLTGKATEKIESLETTSANYLVAWNILEKYYHDPSVLINNRIQAMFELPTQIRYNVDSFGELVDQATKHYRALQALNVPFLEAFSIYTIVSKLDEDTQLKWRERLNGNALPSMEDLFDFIHSRRKLLESKVERSNKGKFTPHPRTDLKHHTPLRSNRNPNFTYTAIDIICNLCKEKHYTSSCSKLKNISVSQRLDVITNANLCINCLRPNHVAKNCLSSSCKQCKGRHHTILHREPNIERQVSTQVNVPALSASVGAETLLSTAVIYLVDNKGQQQPCRVLLDSGSESHFLTERIARKLGLPLQVVDIPVSGINNGVTKLKHSVKTKFHSRINNFLADITFLIIPHITETLSSRVISRSELTIPKNLPLADPNFHSPSEIDGLIGTELFLQLLCIGQIKLSNSAVVLQKNKLVWVLAGKVSDYGVAPAVRCNVTRENIHEKSVKFWEIEEISFNTTLSEEDR</sequence>
<dbReference type="Pfam" id="PF03564">
    <property type="entry name" value="DUF1759"/>
    <property type="match status" value="1"/>
</dbReference>
<gene>
    <name evidence="2" type="ORF">WN55_05891</name>
</gene>
<dbReference type="InterPro" id="IPR005312">
    <property type="entry name" value="DUF1759"/>
</dbReference>
<evidence type="ECO:0000313" key="2">
    <source>
        <dbReference type="EMBL" id="KZC13214.1"/>
    </source>
</evidence>